<dbReference type="Proteomes" id="UP001189429">
    <property type="component" value="Unassembled WGS sequence"/>
</dbReference>
<evidence type="ECO:0000313" key="2">
    <source>
        <dbReference type="EMBL" id="CAK0871256.1"/>
    </source>
</evidence>
<protein>
    <submittedName>
        <fullName evidence="2">Uncharacterized protein</fullName>
    </submittedName>
</protein>
<name>A0ABN9VE15_9DINO</name>
<comment type="caution">
    <text evidence="2">The sequence shown here is derived from an EMBL/GenBank/DDBJ whole genome shotgun (WGS) entry which is preliminary data.</text>
</comment>
<evidence type="ECO:0000313" key="3">
    <source>
        <dbReference type="Proteomes" id="UP001189429"/>
    </source>
</evidence>
<proteinExistence type="predicted"/>
<sequence length="191" mass="20679">MLHPELLLPVAPDWLGGDVGCEPVDDSQSLTTAFTEDVVSRIGQYESAEASSWCSTSSTCGYPRRRSRSRCFHLWRTRETASTSTTPGPPSRTEVEATGLQHEFQALGRGTAALFFGRYVLHQAAEGPGFVKCPQGSMETRYLVLAPRGSLHRFSAGHQGAAAQSGLSTTADATNRRYRSSSSSRARSHQG</sequence>
<organism evidence="2 3">
    <name type="scientific">Prorocentrum cordatum</name>
    <dbReference type="NCBI Taxonomy" id="2364126"/>
    <lineage>
        <taxon>Eukaryota</taxon>
        <taxon>Sar</taxon>
        <taxon>Alveolata</taxon>
        <taxon>Dinophyceae</taxon>
        <taxon>Prorocentrales</taxon>
        <taxon>Prorocentraceae</taxon>
        <taxon>Prorocentrum</taxon>
    </lineage>
</organism>
<evidence type="ECO:0000256" key="1">
    <source>
        <dbReference type="SAM" id="MobiDB-lite"/>
    </source>
</evidence>
<feature type="non-terminal residue" evidence="2">
    <location>
        <position position="191"/>
    </location>
</feature>
<gene>
    <name evidence="2" type="ORF">PCOR1329_LOCUS57148</name>
</gene>
<reference evidence="2" key="1">
    <citation type="submission" date="2023-10" db="EMBL/GenBank/DDBJ databases">
        <authorList>
            <person name="Chen Y."/>
            <person name="Shah S."/>
            <person name="Dougan E. K."/>
            <person name="Thang M."/>
            <person name="Chan C."/>
        </authorList>
    </citation>
    <scope>NUCLEOTIDE SEQUENCE [LARGE SCALE GENOMIC DNA]</scope>
</reference>
<keyword evidence="3" id="KW-1185">Reference proteome</keyword>
<feature type="region of interest" description="Disordered" evidence="1">
    <location>
        <begin position="161"/>
        <end position="191"/>
    </location>
</feature>
<dbReference type="EMBL" id="CAUYUJ010017052">
    <property type="protein sequence ID" value="CAK0871256.1"/>
    <property type="molecule type" value="Genomic_DNA"/>
</dbReference>
<accession>A0ABN9VE15</accession>